<dbReference type="InterPro" id="IPR001845">
    <property type="entry name" value="HTH_ArsR_DNA-bd_dom"/>
</dbReference>
<dbReference type="PROSITE" id="PS50987">
    <property type="entry name" value="HTH_ARSR_2"/>
    <property type="match status" value="1"/>
</dbReference>
<proteinExistence type="predicted"/>
<dbReference type="InterPro" id="IPR036388">
    <property type="entry name" value="WH-like_DNA-bd_sf"/>
</dbReference>
<dbReference type="SUPFAM" id="SSF46785">
    <property type="entry name" value="Winged helix' DNA-binding domain"/>
    <property type="match status" value="1"/>
</dbReference>
<dbReference type="InterPro" id="IPR011991">
    <property type="entry name" value="ArsR-like_HTH"/>
</dbReference>
<dbReference type="Proteomes" id="UP001142372">
    <property type="component" value="Unassembled WGS sequence"/>
</dbReference>
<dbReference type="Pfam" id="PF12840">
    <property type="entry name" value="HTH_20"/>
    <property type="match status" value="1"/>
</dbReference>
<comment type="caution">
    <text evidence="2">The sequence shown here is derived from an EMBL/GenBank/DDBJ whole genome shotgun (WGS) entry which is preliminary data.</text>
</comment>
<name>A0A9W6HBH1_9MICO</name>
<dbReference type="AlphaFoldDB" id="A0A9W6HBH1"/>
<dbReference type="EMBL" id="BSEN01000011">
    <property type="protein sequence ID" value="GLJ76733.1"/>
    <property type="molecule type" value="Genomic_DNA"/>
</dbReference>
<dbReference type="PANTHER" id="PTHR38600:SF2">
    <property type="entry name" value="SLL0088 PROTEIN"/>
    <property type="match status" value="1"/>
</dbReference>
<evidence type="ECO:0000313" key="2">
    <source>
        <dbReference type="EMBL" id="GLJ76733.1"/>
    </source>
</evidence>
<keyword evidence="3" id="KW-1185">Reference proteome</keyword>
<dbReference type="PANTHER" id="PTHR38600">
    <property type="entry name" value="TRANSCRIPTIONAL REGULATORY PROTEIN"/>
    <property type="match status" value="1"/>
</dbReference>
<protein>
    <submittedName>
        <fullName evidence="2">Transcriptional regulator</fullName>
    </submittedName>
</protein>
<organism evidence="2 3">
    <name type="scientific">Leifsonia poae</name>
    <dbReference type="NCBI Taxonomy" id="110933"/>
    <lineage>
        <taxon>Bacteria</taxon>
        <taxon>Bacillati</taxon>
        <taxon>Actinomycetota</taxon>
        <taxon>Actinomycetes</taxon>
        <taxon>Micrococcales</taxon>
        <taxon>Microbacteriaceae</taxon>
        <taxon>Leifsonia</taxon>
    </lineage>
</organism>
<sequence>MRVATDAVWDALADPTRRRIVELLVREPLRAGTIADEFPVAAPTISRHLRVLRTAGIIEETRVADDARVKVYRLRPEPFGDLGAWIDQVQAFWRDRLSAFAAAVDDEMARPGAAGAHPTE</sequence>
<evidence type="ECO:0000259" key="1">
    <source>
        <dbReference type="PROSITE" id="PS50987"/>
    </source>
</evidence>
<dbReference type="CDD" id="cd00090">
    <property type="entry name" value="HTH_ARSR"/>
    <property type="match status" value="1"/>
</dbReference>
<dbReference type="Gene3D" id="1.10.10.10">
    <property type="entry name" value="Winged helix-like DNA-binding domain superfamily/Winged helix DNA-binding domain"/>
    <property type="match status" value="1"/>
</dbReference>
<dbReference type="SMART" id="SM00418">
    <property type="entry name" value="HTH_ARSR"/>
    <property type="match status" value="1"/>
</dbReference>
<accession>A0A9W6HBH1</accession>
<dbReference type="PRINTS" id="PR00778">
    <property type="entry name" value="HTHARSR"/>
</dbReference>
<dbReference type="GO" id="GO:0003700">
    <property type="term" value="F:DNA-binding transcription factor activity"/>
    <property type="evidence" value="ECO:0007669"/>
    <property type="project" value="InterPro"/>
</dbReference>
<dbReference type="NCBIfam" id="NF033788">
    <property type="entry name" value="HTH_metalloreg"/>
    <property type="match status" value="1"/>
</dbReference>
<dbReference type="InterPro" id="IPR036390">
    <property type="entry name" value="WH_DNA-bd_sf"/>
</dbReference>
<gene>
    <name evidence="2" type="ORF">GCM10017584_23070</name>
</gene>
<reference evidence="2" key="1">
    <citation type="journal article" date="2014" name="Int. J. Syst. Evol. Microbiol.">
        <title>Complete genome sequence of Corynebacterium casei LMG S-19264T (=DSM 44701T), isolated from a smear-ripened cheese.</title>
        <authorList>
            <consortium name="US DOE Joint Genome Institute (JGI-PGF)"/>
            <person name="Walter F."/>
            <person name="Albersmeier A."/>
            <person name="Kalinowski J."/>
            <person name="Ruckert C."/>
        </authorList>
    </citation>
    <scope>NUCLEOTIDE SEQUENCE</scope>
    <source>
        <strain evidence="2">VKM Ac-1401</strain>
    </source>
</reference>
<feature type="domain" description="HTH arsR-type" evidence="1">
    <location>
        <begin position="1"/>
        <end position="91"/>
    </location>
</feature>
<evidence type="ECO:0000313" key="3">
    <source>
        <dbReference type="Proteomes" id="UP001142372"/>
    </source>
</evidence>
<reference evidence="2" key="2">
    <citation type="submission" date="2023-01" db="EMBL/GenBank/DDBJ databases">
        <authorList>
            <person name="Sun Q."/>
            <person name="Evtushenko L."/>
        </authorList>
    </citation>
    <scope>NUCLEOTIDE SEQUENCE</scope>
    <source>
        <strain evidence="2">VKM Ac-1401</strain>
    </source>
</reference>